<dbReference type="GO" id="GO:0005886">
    <property type="term" value="C:plasma membrane"/>
    <property type="evidence" value="ECO:0007669"/>
    <property type="project" value="UniProtKB-SubCell"/>
</dbReference>
<sequence length="152" mass="16571">MAEEESFENLDDLDWSDVESELKANKDQILSEAKSADSGGQKEGDNGDESGKENGEGSTSKTPQSSGDIDINFLFDVQLSIVVEVGRVQMLISDLLELDEESIIELDSLVGQPLDIRANDLLVARGEVIVVNEKFAVRITDIISPDNRFAAL</sequence>
<accession>A0A381P9W3</accession>
<dbReference type="GO" id="GO:0003774">
    <property type="term" value="F:cytoskeletal motor activity"/>
    <property type="evidence" value="ECO:0007669"/>
    <property type="project" value="InterPro"/>
</dbReference>
<dbReference type="PRINTS" id="PR00956">
    <property type="entry name" value="FLGMOTORFLIN"/>
</dbReference>
<dbReference type="NCBIfam" id="TIGR02480">
    <property type="entry name" value="fliN"/>
    <property type="match status" value="1"/>
</dbReference>
<keyword evidence="3" id="KW-1003">Cell membrane</keyword>
<dbReference type="InterPro" id="IPR012826">
    <property type="entry name" value="FliN"/>
</dbReference>
<feature type="region of interest" description="Disordered" evidence="7">
    <location>
        <begin position="26"/>
        <end position="68"/>
    </location>
</feature>
<feature type="compositionally biased region" description="Basic and acidic residues" evidence="7">
    <location>
        <begin position="40"/>
        <end position="55"/>
    </location>
</feature>
<dbReference type="InterPro" id="IPR036429">
    <property type="entry name" value="SpoA-like_sf"/>
</dbReference>
<evidence type="ECO:0000256" key="4">
    <source>
        <dbReference type="ARBA" id="ARBA00022500"/>
    </source>
</evidence>
<name>A0A381P9W3_9ZZZZ</name>
<proteinExistence type="inferred from homology"/>
<dbReference type="Gene3D" id="2.30.330.10">
    <property type="entry name" value="SpoA-like"/>
    <property type="match status" value="1"/>
</dbReference>
<evidence type="ECO:0000259" key="8">
    <source>
        <dbReference type="Pfam" id="PF01052"/>
    </source>
</evidence>
<dbReference type="AlphaFoldDB" id="A0A381P9W3"/>
<dbReference type="InterPro" id="IPR051469">
    <property type="entry name" value="FliN/MopA/SpaO"/>
</dbReference>
<dbReference type="InterPro" id="IPR001543">
    <property type="entry name" value="FliN-like_C"/>
</dbReference>
<evidence type="ECO:0000313" key="9">
    <source>
        <dbReference type="EMBL" id="SUZ63018.1"/>
    </source>
</evidence>
<feature type="compositionally biased region" description="Polar residues" evidence="7">
    <location>
        <begin position="56"/>
        <end position="67"/>
    </location>
</feature>
<evidence type="ECO:0000256" key="2">
    <source>
        <dbReference type="ARBA" id="ARBA00009226"/>
    </source>
</evidence>
<evidence type="ECO:0000256" key="7">
    <source>
        <dbReference type="SAM" id="MobiDB-lite"/>
    </source>
</evidence>
<feature type="domain" description="Flagellar motor switch protein FliN-like C-terminal" evidence="8">
    <location>
        <begin position="75"/>
        <end position="143"/>
    </location>
</feature>
<organism evidence="9">
    <name type="scientific">marine metagenome</name>
    <dbReference type="NCBI Taxonomy" id="408172"/>
    <lineage>
        <taxon>unclassified sequences</taxon>
        <taxon>metagenomes</taxon>
        <taxon>ecological metagenomes</taxon>
    </lineage>
</organism>
<dbReference type="GO" id="GO:0006935">
    <property type="term" value="P:chemotaxis"/>
    <property type="evidence" value="ECO:0007669"/>
    <property type="project" value="UniProtKB-KW"/>
</dbReference>
<reference evidence="9" key="1">
    <citation type="submission" date="2018-05" db="EMBL/GenBank/DDBJ databases">
        <authorList>
            <person name="Lanie J.A."/>
            <person name="Ng W.-L."/>
            <person name="Kazmierczak K.M."/>
            <person name="Andrzejewski T.M."/>
            <person name="Davidsen T.M."/>
            <person name="Wayne K.J."/>
            <person name="Tettelin H."/>
            <person name="Glass J.I."/>
            <person name="Rusch D."/>
            <person name="Podicherti R."/>
            <person name="Tsui H.-C.T."/>
            <person name="Winkler M.E."/>
        </authorList>
    </citation>
    <scope>NUCLEOTIDE SEQUENCE</scope>
</reference>
<evidence type="ECO:0000256" key="1">
    <source>
        <dbReference type="ARBA" id="ARBA00004413"/>
    </source>
</evidence>
<comment type="similarity">
    <text evidence="2">Belongs to the FliN/MopA/SpaO family.</text>
</comment>
<dbReference type="SUPFAM" id="SSF101801">
    <property type="entry name" value="Surface presentation of antigens (SPOA)"/>
    <property type="match status" value="1"/>
</dbReference>
<keyword evidence="4" id="KW-0145">Chemotaxis</keyword>
<dbReference type="Pfam" id="PF01052">
    <property type="entry name" value="FliMN_C"/>
    <property type="match status" value="1"/>
</dbReference>
<keyword evidence="5" id="KW-0283">Flagellar rotation</keyword>
<comment type="subcellular location">
    <subcellularLocation>
        <location evidence="1">Cell membrane</location>
        <topology evidence="1">Peripheral membrane protein</topology>
        <orientation evidence="1">Cytoplasmic side</orientation>
    </subcellularLocation>
</comment>
<evidence type="ECO:0000256" key="5">
    <source>
        <dbReference type="ARBA" id="ARBA00022779"/>
    </source>
</evidence>
<evidence type="ECO:0000256" key="3">
    <source>
        <dbReference type="ARBA" id="ARBA00022475"/>
    </source>
</evidence>
<dbReference type="PANTHER" id="PTHR43484">
    <property type="match status" value="1"/>
</dbReference>
<dbReference type="InterPro" id="IPR001172">
    <property type="entry name" value="FliN_T3SS_HrcQb"/>
</dbReference>
<protein>
    <recommendedName>
        <fullName evidence="8">Flagellar motor switch protein FliN-like C-terminal domain-containing protein</fullName>
    </recommendedName>
</protein>
<dbReference type="EMBL" id="UINC01000904">
    <property type="protein sequence ID" value="SUZ63018.1"/>
    <property type="molecule type" value="Genomic_DNA"/>
</dbReference>
<keyword evidence="6" id="KW-0472">Membrane</keyword>
<dbReference type="GO" id="GO:0071973">
    <property type="term" value="P:bacterial-type flagellum-dependent cell motility"/>
    <property type="evidence" value="ECO:0007669"/>
    <property type="project" value="InterPro"/>
</dbReference>
<evidence type="ECO:0000256" key="6">
    <source>
        <dbReference type="ARBA" id="ARBA00023136"/>
    </source>
</evidence>
<dbReference type="GO" id="GO:0009425">
    <property type="term" value="C:bacterial-type flagellum basal body"/>
    <property type="evidence" value="ECO:0007669"/>
    <property type="project" value="InterPro"/>
</dbReference>
<dbReference type="PANTHER" id="PTHR43484:SF1">
    <property type="entry name" value="FLAGELLAR MOTOR SWITCH PROTEIN FLIN"/>
    <property type="match status" value="1"/>
</dbReference>
<gene>
    <name evidence="9" type="ORF">METZ01_LOCUS15872</name>
</gene>